<dbReference type="InterPro" id="IPR002347">
    <property type="entry name" value="SDR_fam"/>
</dbReference>
<comment type="similarity">
    <text evidence="1">Belongs to the short-chain dehydrogenases/reductases (SDR) family.</text>
</comment>
<evidence type="ECO:0000256" key="1">
    <source>
        <dbReference type="ARBA" id="ARBA00006484"/>
    </source>
</evidence>
<accession>A0A382K216</accession>
<dbReference type="PANTHER" id="PTHR42879">
    <property type="entry name" value="3-OXOACYL-(ACYL-CARRIER-PROTEIN) REDUCTASE"/>
    <property type="match status" value="1"/>
</dbReference>
<dbReference type="SUPFAM" id="SSF51735">
    <property type="entry name" value="NAD(P)-binding Rossmann-fold domains"/>
    <property type="match status" value="1"/>
</dbReference>
<organism evidence="2">
    <name type="scientific">marine metagenome</name>
    <dbReference type="NCBI Taxonomy" id="408172"/>
    <lineage>
        <taxon>unclassified sequences</taxon>
        <taxon>metagenomes</taxon>
        <taxon>ecological metagenomes</taxon>
    </lineage>
</organism>
<dbReference type="EMBL" id="UINC01077009">
    <property type="protein sequence ID" value="SVC16721.1"/>
    <property type="molecule type" value="Genomic_DNA"/>
</dbReference>
<proteinExistence type="inferred from homology"/>
<reference evidence="2" key="1">
    <citation type="submission" date="2018-05" db="EMBL/GenBank/DDBJ databases">
        <authorList>
            <person name="Lanie J.A."/>
            <person name="Ng W.-L."/>
            <person name="Kazmierczak K.M."/>
            <person name="Andrzejewski T.M."/>
            <person name="Davidsen T.M."/>
            <person name="Wayne K.J."/>
            <person name="Tettelin H."/>
            <person name="Glass J.I."/>
            <person name="Rusch D."/>
            <person name="Podicherti R."/>
            <person name="Tsui H.-C.T."/>
            <person name="Winkler M.E."/>
        </authorList>
    </citation>
    <scope>NUCLEOTIDE SEQUENCE</scope>
</reference>
<dbReference type="AlphaFoldDB" id="A0A382K216"/>
<dbReference type="Pfam" id="PF00106">
    <property type="entry name" value="adh_short"/>
    <property type="match status" value="1"/>
</dbReference>
<dbReference type="PRINTS" id="PR00080">
    <property type="entry name" value="SDRFAMILY"/>
</dbReference>
<sequence length="182" mass="19160">MNTGLEGKTVLVVESVTNFGRTTAVAFAKEGANLVLASAQGSEALAETAKQVSDQGVRVITGACATGNSSQLNELAQQGAAEFGHIDVLVNNTMVPVTPRSFSDLTFDGWKQKIETELQGIFFICQGILPLLVQNDWGRVINFSGQSAFEGTDAGSSASEFGIIGLTRGIAREYGKNNITAN</sequence>
<dbReference type="InterPro" id="IPR036291">
    <property type="entry name" value="NAD(P)-bd_dom_sf"/>
</dbReference>
<protein>
    <recommendedName>
        <fullName evidence="3">Ketoreductase (KR) domain-containing protein</fullName>
    </recommendedName>
</protein>
<name>A0A382K216_9ZZZZ</name>
<evidence type="ECO:0000313" key="2">
    <source>
        <dbReference type="EMBL" id="SVC16721.1"/>
    </source>
</evidence>
<dbReference type="PRINTS" id="PR00081">
    <property type="entry name" value="GDHRDH"/>
</dbReference>
<dbReference type="Gene3D" id="3.40.50.720">
    <property type="entry name" value="NAD(P)-binding Rossmann-like Domain"/>
    <property type="match status" value="1"/>
</dbReference>
<gene>
    <name evidence="2" type="ORF">METZ01_LOCUS269575</name>
</gene>
<dbReference type="InterPro" id="IPR050259">
    <property type="entry name" value="SDR"/>
</dbReference>
<feature type="non-terminal residue" evidence="2">
    <location>
        <position position="182"/>
    </location>
</feature>
<evidence type="ECO:0008006" key="3">
    <source>
        <dbReference type="Google" id="ProtNLM"/>
    </source>
</evidence>